<comment type="caution">
    <text evidence="2">The sequence shown here is derived from an EMBL/GenBank/DDBJ whole genome shotgun (WGS) entry which is preliminary data.</text>
</comment>
<dbReference type="SUPFAM" id="SSF53335">
    <property type="entry name" value="S-adenosyl-L-methionine-dependent methyltransferases"/>
    <property type="match status" value="1"/>
</dbReference>
<dbReference type="Gene3D" id="3.40.50.150">
    <property type="entry name" value="Vaccinia Virus protein VP39"/>
    <property type="match status" value="1"/>
</dbReference>
<proteinExistence type="predicted"/>
<keyword evidence="2" id="KW-0808">Transferase</keyword>
<evidence type="ECO:0000313" key="3">
    <source>
        <dbReference type="Proteomes" id="UP000215509"/>
    </source>
</evidence>
<organism evidence="2 3">
    <name type="scientific">Paenibacillus rigui</name>
    <dbReference type="NCBI Taxonomy" id="554312"/>
    <lineage>
        <taxon>Bacteria</taxon>
        <taxon>Bacillati</taxon>
        <taxon>Bacillota</taxon>
        <taxon>Bacilli</taxon>
        <taxon>Bacillales</taxon>
        <taxon>Paenibacillaceae</taxon>
        <taxon>Paenibacillus</taxon>
    </lineage>
</organism>
<dbReference type="AlphaFoldDB" id="A0A229UL15"/>
<keyword evidence="3" id="KW-1185">Reference proteome</keyword>
<dbReference type="InterPro" id="IPR029063">
    <property type="entry name" value="SAM-dependent_MTases_sf"/>
</dbReference>
<dbReference type="OrthoDB" id="9787807at2"/>
<gene>
    <name evidence="2" type="ORF">CF651_22180</name>
</gene>
<accession>A0A229UL15</accession>
<keyword evidence="2" id="KW-0489">Methyltransferase</keyword>
<dbReference type="InterPro" id="IPR013216">
    <property type="entry name" value="Methyltransf_11"/>
</dbReference>
<evidence type="ECO:0000259" key="1">
    <source>
        <dbReference type="Pfam" id="PF08241"/>
    </source>
</evidence>
<dbReference type="RefSeq" id="WP_094017062.1">
    <property type="nucleotide sequence ID" value="NZ_NMQW01000034.1"/>
</dbReference>
<dbReference type="GO" id="GO:0032259">
    <property type="term" value="P:methylation"/>
    <property type="evidence" value="ECO:0007669"/>
    <property type="project" value="UniProtKB-KW"/>
</dbReference>
<dbReference type="Pfam" id="PF08241">
    <property type="entry name" value="Methyltransf_11"/>
    <property type="match status" value="1"/>
</dbReference>
<dbReference type="Proteomes" id="UP000215509">
    <property type="component" value="Unassembled WGS sequence"/>
</dbReference>
<reference evidence="2 3" key="1">
    <citation type="submission" date="2017-07" db="EMBL/GenBank/DDBJ databases">
        <title>Genome sequencing and assembly of Paenibacillus rigui.</title>
        <authorList>
            <person name="Mayilraj S."/>
        </authorList>
    </citation>
    <scope>NUCLEOTIDE SEQUENCE [LARGE SCALE GENOMIC DNA]</scope>
    <source>
        <strain evidence="2 3">JCM 16352</strain>
    </source>
</reference>
<feature type="domain" description="Methyltransferase type 11" evidence="1">
    <location>
        <begin position="121"/>
        <end position="181"/>
    </location>
</feature>
<name>A0A229UL15_9BACL</name>
<dbReference type="GO" id="GO:0008757">
    <property type="term" value="F:S-adenosylmethionine-dependent methyltransferase activity"/>
    <property type="evidence" value="ECO:0007669"/>
    <property type="project" value="InterPro"/>
</dbReference>
<protein>
    <submittedName>
        <fullName evidence="2">Methylase</fullName>
    </submittedName>
</protein>
<dbReference type="EMBL" id="NMQW01000034">
    <property type="protein sequence ID" value="OXM84147.1"/>
    <property type="molecule type" value="Genomic_DNA"/>
</dbReference>
<evidence type="ECO:0000313" key="2">
    <source>
        <dbReference type="EMBL" id="OXM84147.1"/>
    </source>
</evidence>
<sequence>MNEKIYMQTGVAMTCRSYAEYERMFALKPEHLSAGAILDVASGASSFVAEACRMGYDAHAADPLYAMDTDEIIEQGRKEIDVSTAKLAGIQDVFDWTFYGSLERHRSLREASMHTFAGHMRESGVERYVSAKLPELPFNEHSFALVLCSHFLFLYQDQFDEQFHLDAIRELIRVCRPGGQVRIYPLLSLQWVRYPQLERLMQQLSQDGIRAELIASELPFIPGSTELLCLTK</sequence>